<dbReference type="InterPro" id="IPR036188">
    <property type="entry name" value="FAD/NAD-bd_sf"/>
</dbReference>
<evidence type="ECO:0000259" key="6">
    <source>
        <dbReference type="Pfam" id="PF01494"/>
    </source>
</evidence>
<feature type="domain" description="FAD-binding" evidence="6">
    <location>
        <begin position="9"/>
        <end position="42"/>
    </location>
</feature>
<name>A0ABY4AXC7_9MICO</name>
<dbReference type="PANTHER" id="PTHR46056:SF12">
    <property type="entry name" value="LONG-CHAIN-ALCOHOL OXIDASE"/>
    <property type="match status" value="1"/>
</dbReference>
<dbReference type="SUPFAM" id="SSF54373">
    <property type="entry name" value="FAD-linked reductases, C-terminal domain"/>
    <property type="match status" value="1"/>
</dbReference>
<evidence type="ECO:0000259" key="7">
    <source>
        <dbReference type="Pfam" id="PF05199"/>
    </source>
</evidence>
<evidence type="ECO:0000259" key="5">
    <source>
        <dbReference type="Pfam" id="PF00732"/>
    </source>
</evidence>
<sequence>MRHYELDDADVAVVVGSGPGGASLALRLARAGLDVVMLESGRWIDPEDFVDDERIAFAQLSWLEARRATGSWTLAHDFPALPAWNGHAVGGTALLWTGLTPRFKDHEFRTRSSYGEIAGASLADWPIDPAELAPYYAESERAMGVSHREGRPPMPANTSYRVFANGAERVGYRHYATGPYATNVEPYDGRPGTIQDGFNSQGDRHRSKWTPLVSEIPKAIATDRFELRPESHAVRITLDAAGRADGVEYLDRDGVLRRQRAALVAVAGNAIETPRLLLLSATAGHEHGLGNASDHLGRHYMRHTTGVVYGQFPDEVHMYRGENMAGIVADESRHDPERGFAGGYYLETISQGLPSFTTFMEPGGWGADFTARVEGYPRTAASWICGEDLPQPGNRVTLSDELVDRWGLPAPEVHYDDHPNDVAMREHAYGRVEAMFRAVGAERVWRAPAMPSGHNLGTARMSADPADGVVDPEGRVHGVPNLFVSDGSVFTTGAAANPTLTIMALSLRQGDRIVDARRRGEL</sequence>
<evidence type="ECO:0000313" key="9">
    <source>
        <dbReference type="Proteomes" id="UP000831304"/>
    </source>
</evidence>
<dbReference type="Pfam" id="PF05199">
    <property type="entry name" value="GMC_oxred_C"/>
    <property type="match status" value="1"/>
</dbReference>
<keyword evidence="2" id="KW-0285">Flavoprotein</keyword>
<feature type="domain" description="Glucose-methanol-choline oxidoreductase C-terminal" evidence="7">
    <location>
        <begin position="390"/>
        <end position="505"/>
    </location>
</feature>
<proteinExistence type="inferred from homology"/>
<evidence type="ECO:0000256" key="4">
    <source>
        <dbReference type="ARBA" id="ARBA00023002"/>
    </source>
</evidence>
<dbReference type="Gene3D" id="3.50.50.60">
    <property type="entry name" value="FAD/NAD(P)-binding domain"/>
    <property type="match status" value="2"/>
</dbReference>
<keyword evidence="9" id="KW-1185">Reference proteome</keyword>
<dbReference type="Proteomes" id="UP000831304">
    <property type="component" value="Chromosome"/>
</dbReference>
<dbReference type="PANTHER" id="PTHR46056">
    <property type="entry name" value="LONG-CHAIN-ALCOHOL OXIDASE"/>
    <property type="match status" value="1"/>
</dbReference>
<dbReference type="SUPFAM" id="SSF51905">
    <property type="entry name" value="FAD/NAD(P)-binding domain"/>
    <property type="match status" value="1"/>
</dbReference>
<dbReference type="RefSeq" id="WP_243570329.1">
    <property type="nucleotide sequence ID" value="NZ_BAAARD010000001.1"/>
</dbReference>
<protein>
    <submittedName>
        <fullName evidence="8">GMC family oxidoreductase</fullName>
    </submittedName>
</protein>
<organism evidence="8 9">
    <name type="scientific">Agromyces soli</name>
    <dbReference type="NCBI Taxonomy" id="659012"/>
    <lineage>
        <taxon>Bacteria</taxon>
        <taxon>Bacillati</taxon>
        <taxon>Actinomycetota</taxon>
        <taxon>Actinomycetes</taxon>
        <taxon>Micrococcales</taxon>
        <taxon>Microbacteriaceae</taxon>
        <taxon>Agromyces</taxon>
    </lineage>
</organism>
<evidence type="ECO:0000256" key="2">
    <source>
        <dbReference type="ARBA" id="ARBA00022630"/>
    </source>
</evidence>
<gene>
    <name evidence="8" type="ORF">MTP13_06900</name>
</gene>
<dbReference type="EMBL" id="CP094533">
    <property type="protein sequence ID" value="UOE27499.1"/>
    <property type="molecule type" value="Genomic_DNA"/>
</dbReference>
<reference evidence="8 9" key="1">
    <citation type="submission" date="2022-03" db="EMBL/GenBank/DDBJ databases">
        <title>Agromyces sp. isolated from the gut of P. brevitarsis seulensis larvae.</title>
        <authorList>
            <person name="Won M."/>
            <person name="Kwon S.-W."/>
        </authorList>
    </citation>
    <scope>NUCLEOTIDE SEQUENCE [LARGE SCALE GENOMIC DNA]</scope>
    <source>
        <strain evidence="8 9">KACC 16215</strain>
    </source>
</reference>
<evidence type="ECO:0000256" key="1">
    <source>
        <dbReference type="ARBA" id="ARBA00010790"/>
    </source>
</evidence>
<feature type="domain" description="Glucose-methanol-choline oxidoreductase N-terminal" evidence="5">
    <location>
        <begin position="85"/>
        <end position="297"/>
    </location>
</feature>
<dbReference type="InterPro" id="IPR007867">
    <property type="entry name" value="GMC_OxRtase_C"/>
</dbReference>
<dbReference type="Pfam" id="PF01494">
    <property type="entry name" value="FAD_binding_3"/>
    <property type="match status" value="1"/>
</dbReference>
<dbReference type="InterPro" id="IPR002938">
    <property type="entry name" value="FAD-bd"/>
</dbReference>
<comment type="similarity">
    <text evidence="1">Belongs to the GMC oxidoreductase family.</text>
</comment>
<accession>A0ABY4AXC7</accession>
<keyword evidence="4" id="KW-0560">Oxidoreductase</keyword>
<dbReference type="Pfam" id="PF00732">
    <property type="entry name" value="GMC_oxred_N"/>
    <property type="match status" value="1"/>
</dbReference>
<keyword evidence="3" id="KW-0274">FAD</keyword>
<dbReference type="InterPro" id="IPR000172">
    <property type="entry name" value="GMC_OxRdtase_N"/>
</dbReference>
<evidence type="ECO:0000256" key="3">
    <source>
        <dbReference type="ARBA" id="ARBA00022827"/>
    </source>
</evidence>
<evidence type="ECO:0000313" key="8">
    <source>
        <dbReference type="EMBL" id="UOE27499.1"/>
    </source>
</evidence>